<dbReference type="SUPFAM" id="SSF81606">
    <property type="entry name" value="PP2C-like"/>
    <property type="match status" value="1"/>
</dbReference>
<evidence type="ECO:0000259" key="4">
    <source>
        <dbReference type="PROSITE" id="PS51746"/>
    </source>
</evidence>
<evidence type="ECO:0000313" key="5">
    <source>
        <dbReference type="EMBL" id="VVU95265.1"/>
    </source>
</evidence>
<organism evidence="5">
    <name type="scientific">seawater metagenome</name>
    <dbReference type="NCBI Taxonomy" id="1561972"/>
    <lineage>
        <taxon>unclassified sequences</taxon>
        <taxon>metagenomes</taxon>
        <taxon>ecological metagenomes</taxon>
    </lineage>
</organism>
<dbReference type="CDD" id="cd00143">
    <property type="entry name" value="PP2Cc"/>
    <property type="match status" value="1"/>
</dbReference>
<keyword evidence="3" id="KW-0904">Protein phosphatase</keyword>
<dbReference type="PROSITE" id="PS01032">
    <property type="entry name" value="PPM_1"/>
    <property type="match status" value="1"/>
</dbReference>
<dbReference type="SMART" id="SM00332">
    <property type="entry name" value="PP2Cc"/>
    <property type="match status" value="1"/>
</dbReference>
<dbReference type="GO" id="GO:0046872">
    <property type="term" value="F:metal ion binding"/>
    <property type="evidence" value="ECO:0007669"/>
    <property type="project" value="UniProtKB-KW"/>
</dbReference>
<name>A0A5E8CLS8_9ZZZZ</name>
<keyword evidence="1" id="KW-0479">Metal-binding</keyword>
<evidence type="ECO:0000256" key="2">
    <source>
        <dbReference type="ARBA" id="ARBA00022801"/>
    </source>
</evidence>
<keyword evidence="2" id="KW-0378">Hydrolase</keyword>
<dbReference type="PANTHER" id="PTHR47992">
    <property type="entry name" value="PROTEIN PHOSPHATASE"/>
    <property type="match status" value="1"/>
</dbReference>
<protein>
    <submittedName>
        <fullName evidence="5">Protein phosphatase 2C</fullName>
    </submittedName>
</protein>
<reference evidence="5" key="1">
    <citation type="submission" date="2019-09" db="EMBL/GenBank/DDBJ databases">
        <authorList>
            <person name="Needham M D."/>
        </authorList>
    </citation>
    <scope>NUCLEOTIDE SEQUENCE</scope>
</reference>
<dbReference type="GO" id="GO:0004722">
    <property type="term" value="F:protein serine/threonine phosphatase activity"/>
    <property type="evidence" value="ECO:0007669"/>
    <property type="project" value="InterPro"/>
</dbReference>
<dbReference type="InterPro" id="IPR036457">
    <property type="entry name" value="PPM-type-like_dom_sf"/>
</dbReference>
<evidence type="ECO:0000256" key="1">
    <source>
        <dbReference type="ARBA" id="ARBA00022723"/>
    </source>
</evidence>
<dbReference type="InterPro" id="IPR015655">
    <property type="entry name" value="PP2C"/>
</dbReference>
<gene>
    <name evidence="5" type="ORF">CPAV1605_990</name>
</gene>
<dbReference type="InterPro" id="IPR000222">
    <property type="entry name" value="PP2C_BS"/>
</dbReference>
<proteinExistence type="predicted"/>
<dbReference type="Gene3D" id="3.60.40.10">
    <property type="entry name" value="PPM-type phosphatase domain"/>
    <property type="match status" value="1"/>
</dbReference>
<feature type="domain" description="PPM-type phosphatase" evidence="4">
    <location>
        <begin position="2"/>
        <end position="270"/>
    </location>
</feature>
<sequence length="274" mass="31282">MHVQSVSLQGLRESNEDEHDIVLNMDTENKDNNKINIYGVFDGHGGSHVSTFLKSNLTKYFVKKNKHDLFNNNKITIKYIRKVFDHVQNKLKKEKFAEHEGSTALLAIHNMELKKNNLWVANTGDSRCVICNKYNIAVQLSKDHKPNNFEERSRIHGLNGKISFDGSDWRIKDLSLSRAFGDLDATPFVTHKPQIFKYKISSRDKFLILACDGLWDVLSNQEAVNFVLECCNFGKQNNTKISDINIADKLANFALKSGSTDNITVVIQFFENLN</sequence>
<evidence type="ECO:0000256" key="3">
    <source>
        <dbReference type="ARBA" id="ARBA00022912"/>
    </source>
</evidence>
<dbReference type="InterPro" id="IPR001932">
    <property type="entry name" value="PPM-type_phosphatase-like_dom"/>
</dbReference>
<dbReference type="AlphaFoldDB" id="A0A5E8CLS8"/>
<dbReference type="EMBL" id="CABVLZ010000004">
    <property type="protein sequence ID" value="VVU95265.1"/>
    <property type="molecule type" value="Genomic_DNA"/>
</dbReference>
<accession>A0A5E8CLS8</accession>
<dbReference type="Pfam" id="PF00481">
    <property type="entry name" value="PP2C"/>
    <property type="match status" value="1"/>
</dbReference>
<dbReference type="PROSITE" id="PS51746">
    <property type="entry name" value="PPM_2"/>
    <property type="match status" value="1"/>
</dbReference>